<reference evidence="1 2" key="1">
    <citation type="submission" date="2021-03" db="EMBL/GenBank/DDBJ databases">
        <title>Fibrella sp. HMF5036 genome sequencing and assembly.</title>
        <authorList>
            <person name="Kang H."/>
            <person name="Kim H."/>
            <person name="Bae S."/>
            <person name="Joh K."/>
        </authorList>
    </citation>
    <scope>NUCLEOTIDE SEQUENCE [LARGE SCALE GENOMIC DNA]</scope>
    <source>
        <strain evidence="1 2">HMF5036</strain>
    </source>
</reference>
<dbReference type="Proteomes" id="UP000664795">
    <property type="component" value="Unassembled WGS sequence"/>
</dbReference>
<dbReference type="PANTHER" id="PTHR48098">
    <property type="entry name" value="ENTEROCHELIN ESTERASE-RELATED"/>
    <property type="match status" value="1"/>
</dbReference>
<evidence type="ECO:0000313" key="1">
    <source>
        <dbReference type="EMBL" id="MBO0929716.1"/>
    </source>
</evidence>
<dbReference type="AlphaFoldDB" id="A0A939G0P2"/>
<protein>
    <submittedName>
        <fullName evidence="1">Carbohydrate esterase</fullName>
    </submittedName>
</protein>
<sequence length="357" mass="39952">MLFPFRFELKTPAIDDRPVFVTGNFCAWATDLEATQLQPTGPGHYAVDILVDESLPDQLEYKYYRGGEGSLELDDEGELTPNRSANCADGLAQDYVPYWQWGGQPINLGHLPIEETHYIDIPDADEPRRIQVVLPHDYLSNDQRYPVLYMMDGQNIVGEGAGYGSWKAEFRMAQLASRRQQGVIIVAVDHANEGRMGEYTVEARKGKPALGKGDAHINFLINSVKAHVDATYRTLPDAPHTGIGGSSLGGLLAVWAGLRRPDVFGRWLVFSPALWISPGVYAAVQRQPLPADTRVYLYGGEAESQYMVPALNRLRDSLQCPIDDHCAFLETAVDPNGKHEEWRWSREFGKAVVWLFF</sequence>
<organism evidence="1 2">
    <name type="scientific">Fibrella aquatilis</name>
    <dbReference type="NCBI Taxonomy" id="2817059"/>
    <lineage>
        <taxon>Bacteria</taxon>
        <taxon>Pseudomonadati</taxon>
        <taxon>Bacteroidota</taxon>
        <taxon>Cytophagia</taxon>
        <taxon>Cytophagales</taxon>
        <taxon>Spirosomataceae</taxon>
        <taxon>Fibrella</taxon>
    </lineage>
</organism>
<dbReference type="PANTHER" id="PTHR48098:SF6">
    <property type="entry name" value="FERRI-BACILLIBACTIN ESTERASE BESA"/>
    <property type="match status" value="1"/>
</dbReference>
<proteinExistence type="predicted"/>
<dbReference type="RefSeq" id="WP_207333667.1">
    <property type="nucleotide sequence ID" value="NZ_JAFMYU010000001.1"/>
</dbReference>
<dbReference type="InterPro" id="IPR050583">
    <property type="entry name" value="Mycobacterial_A85_antigen"/>
</dbReference>
<dbReference type="InterPro" id="IPR000801">
    <property type="entry name" value="Esterase-like"/>
</dbReference>
<comment type="caution">
    <text evidence="1">The sequence shown here is derived from an EMBL/GenBank/DDBJ whole genome shotgun (WGS) entry which is preliminary data.</text>
</comment>
<dbReference type="EMBL" id="JAFMYU010000001">
    <property type="protein sequence ID" value="MBO0929716.1"/>
    <property type="molecule type" value="Genomic_DNA"/>
</dbReference>
<name>A0A939G0P2_9BACT</name>
<evidence type="ECO:0000313" key="2">
    <source>
        <dbReference type="Proteomes" id="UP000664795"/>
    </source>
</evidence>
<keyword evidence="2" id="KW-1185">Reference proteome</keyword>
<accession>A0A939G0P2</accession>
<gene>
    <name evidence="1" type="ORF">J2I48_01870</name>
</gene>
<dbReference type="Gene3D" id="3.40.50.1820">
    <property type="entry name" value="alpha/beta hydrolase"/>
    <property type="match status" value="1"/>
</dbReference>
<dbReference type="Pfam" id="PF00756">
    <property type="entry name" value="Esterase"/>
    <property type="match status" value="1"/>
</dbReference>
<dbReference type="SUPFAM" id="SSF53474">
    <property type="entry name" value="alpha/beta-Hydrolases"/>
    <property type="match status" value="1"/>
</dbReference>
<dbReference type="InterPro" id="IPR029058">
    <property type="entry name" value="AB_hydrolase_fold"/>
</dbReference>